<evidence type="ECO:0000313" key="3">
    <source>
        <dbReference type="Proteomes" id="UP000077096"/>
    </source>
</evidence>
<feature type="transmembrane region" description="Helical" evidence="1">
    <location>
        <begin position="253"/>
        <end position="274"/>
    </location>
</feature>
<feature type="transmembrane region" description="Helical" evidence="1">
    <location>
        <begin position="12"/>
        <end position="36"/>
    </location>
</feature>
<dbReference type="SUPFAM" id="SSF103473">
    <property type="entry name" value="MFS general substrate transporter"/>
    <property type="match status" value="1"/>
</dbReference>
<dbReference type="KEGG" id="fng:JM64_06045"/>
<gene>
    <name evidence="2" type="ORF">JM64_06045</name>
</gene>
<dbReference type="PATRIC" id="fig|93466.3.peg.1286"/>
<name>A0A172T3G7_FERPE</name>
<feature type="transmembrane region" description="Helical" evidence="1">
    <location>
        <begin position="157"/>
        <end position="179"/>
    </location>
</feature>
<dbReference type="OrthoDB" id="9764596at2"/>
<accession>A0A172T3G7</accession>
<dbReference type="InterPro" id="IPR036259">
    <property type="entry name" value="MFS_trans_sf"/>
</dbReference>
<sequence>MAERLPLWKKWMYALGQLGWSLTSFAIGNALVYFYMPPEGVNFPQYITRGAVWAGLTIVGLVLGTSRLFDAITDPVVATMSDRSRLKLGRRRGFLAISVLPFALLSFLPFFPPSTSYTINTIWLFATVIAFYWFMTMYVTPFFAWMSELGHDPDERLGLSTMISITWALGYVLGTQIYLFQTILEKRGFEPVKAFQTVTVLYGLIGFIFMLLPIIFIDEKRYCEQHVVNEGSLEAIINAFKEKHFTIFVIQDLLYWIGLTGISLGLVYYITVLLKLSKEQASQVQLIMFLLSFLFYVPVNFLARKLGKKAVLMAGFIVFALDFAFAALLGKLNMSPYAQSYIVGVLAAIPLAIFGILPNAMVADIAEAHGRKTGNYKAGVFFGARTFMQKMGQTIAGLVFPSIYIFGTNQVNEFGLRISAIISLTLMVLGYIVMLFYNEKEILKILGVKAVAQEE</sequence>
<feature type="transmembrane region" description="Helical" evidence="1">
    <location>
        <begin position="418"/>
        <end position="437"/>
    </location>
</feature>
<feature type="transmembrane region" description="Helical" evidence="1">
    <location>
        <begin position="123"/>
        <end position="145"/>
    </location>
</feature>
<evidence type="ECO:0000256" key="1">
    <source>
        <dbReference type="SAM" id="Phobius"/>
    </source>
</evidence>
<dbReference type="EMBL" id="CP011393">
    <property type="protein sequence ID" value="ANE41568.1"/>
    <property type="molecule type" value="Genomic_DNA"/>
</dbReference>
<evidence type="ECO:0000313" key="2">
    <source>
        <dbReference type="EMBL" id="ANE41568.1"/>
    </source>
</evidence>
<dbReference type="InterPro" id="IPR039672">
    <property type="entry name" value="MFS_2"/>
</dbReference>
<feature type="transmembrane region" description="Helical" evidence="1">
    <location>
        <begin position="341"/>
        <end position="366"/>
    </location>
</feature>
<organism evidence="2 3">
    <name type="scientific">Fervidobacterium pennivorans</name>
    <dbReference type="NCBI Taxonomy" id="93466"/>
    <lineage>
        <taxon>Bacteria</taxon>
        <taxon>Thermotogati</taxon>
        <taxon>Thermotogota</taxon>
        <taxon>Thermotogae</taxon>
        <taxon>Thermotogales</taxon>
        <taxon>Fervidobacteriaceae</taxon>
        <taxon>Fervidobacterium</taxon>
    </lineage>
</organism>
<feature type="transmembrane region" description="Helical" evidence="1">
    <location>
        <begin position="387"/>
        <end position="406"/>
    </location>
</feature>
<dbReference type="Gene3D" id="1.20.1250.20">
    <property type="entry name" value="MFS general substrate transporter like domains"/>
    <property type="match status" value="2"/>
</dbReference>
<protein>
    <submittedName>
        <fullName evidence="2">MFS transporter</fullName>
    </submittedName>
</protein>
<dbReference type="AlphaFoldDB" id="A0A172T3G7"/>
<keyword evidence="1" id="KW-0812">Transmembrane</keyword>
<dbReference type="Proteomes" id="UP000077096">
    <property type="component" value="Chromosome"/>
</dbReference>
<reference evidence="2 3" key="1">
    <citation type="submission" date="2014-08" db="EMBL/GenBank/DDBJ databases">
        <title>Fervidobacterium pennivorans DYC genome.</title>
        <authorList>
            <person name="Wushke S."/>
        </authorList>
    </citation>
    <scope>NUCLEOTIDE SEQUENCE [LARGE SCALE GENOMIC DNA]</scope>
    <source>
        <strain evidence="2 3">DYC</strain>
    </source>
</reference>
<feature type="transmembrane region" description="Helical" evidence="1">
    <location>
        <begin position="51"/>
        <end position="72"/>
    </location>
</feature>
<feature type="transmembrane region" description="Helical" evidence="1">
    <location>
        <begin position="310"/>
        <end position="329"/>
    </location>
</feature>
<keyword evidence="1" id="KW-0472">Membrane</keyword>
<feature type="transmembrane region" description="Helical" evidence="1">
    <location>
        <begin position="286"/>
        <end position="303"/>
    </location>
</feature>
<dbReference type="PANTHER" id="PTHR11328:SF24">
    <property type="entry name" value="MAJOR FACILITATOR SUPERFAMILY (MFS) PROFILE DOMAIN-CONTAINING PROTEIN"/>
    <property type="match status" value="1"/>
</dbReference>
<feature type="transmembrane region" description="Helical" evidence="1">
    <location>
        <begin position="199"/>
        <end position="217"/>
    </location>
</feature>
<dbReference type="GO" id="GO:0005886">
    <property type="term" value="C:plasma membrane"/>
    <property type="evidence" value="ECO:0007669"/>
    <property type="project" value="TreeGrafter"/>
</dbReference>
<dbReference type="Pfam" id="PF13347">
    <property type="entry name" value="MFS_2"/>
    <property type="match status" value="1"/>
</dbReference>
<dbReference type="GO" id="GO:0008643">
    <property type="term" value="P:carbohydrate transport"/>
    <property type="evidence" value="ECO:0007669"/>
    <property type="project" value="InterPro"/>
</dbReference>
<dbReference type="PANTHER" id="PTHR11328">
    <property type="entry name" value="MAJOR FACILITATOR SUPERFAMILY DOMAIN-CONTAINING PROTEIN"/>
    <property type="match status" value="1"/>
</dbReference>
<feature type="transmembrane region" description="Helical" evidence="1">
    <location>
        <begin position="93"/>
        <end position="111"/>
    </location>
</feature>
<proteinExistence type="predicted"/>
<keyword evidence="1" id="KW-1133">Transmembrane helix</keyword>
<dbReference type="GO" id="GO:0015293">
    <property type="term" value="F:symporter activity"/>
    <property type="evidence" value="ECO:0007669"/>
    <property type="project" value="InterPro"/>
</dbReference>